<protein>
    <submittedName>
        <fullName evidence="2">Altered inheritance of mitochondria protein 9, mitochondrial</fullName>
    </submittedName>
</protein>
<dbReference type="OrthoDB" id="10003767at2759"/>
<dbReference type="Proteomes" id="UP000756132">
    <property type="component" value="Chromosome 9"/>
</dbReference>
<gene>
    <name evidence="2" type="ORF">CLAFUR5_09186</name>
</gene>
<dbReference type="RefSeq" id="XP_047766218.1">
    <property type="nucleotide sequence ID" value="XM_047908334.1"/>
</dbReference>
<name>A0A9Q8UTJ4_PASFU</name>
<evidence type="ECO:0000259" key="1">
    <source>
        <dbReference type="Pfam" id="PF01636"/>
    </source>
</evidence>
<proteinExistence type="predicted"/>
<evidence type="ECO:0000313" key="3">
    <source>
        <dbReference type="Proteomes" id="UP000756132"/>
    </source>
</evidence>
<dbReference type="PANTHER" id="PTHR36091:SF2">
    <property type="entry name" value="AMINOGLYCOSIDE PHOSPHOTRANSFERASE DOMAIN-CONTAINING PROTEIN"/>
    <property type="match status" value="1"/>
</dbReference>
<accession>A0A9Q8UTJ4</accession>
<dbReference type="InterPro" id="IPR051035">
    <property type="entry name" value="Mito_inheritance_9"/>
</dbReference>
<dbReference type="GO" id="GO:0005739">
    <property type="term" value="C:mitochondrion"/>
    <property type="evidence" value="ECO:0007669"/>
    <property type="project" value="TreeGrafter"/>
</dbReference>
<dbReference type="KEGG" id="ffu:CLAFUR5_09186"/>
<dbReference type="SUPFAM" id="SSF56112">
    <property type="entry name" value="Protein kinase-like (PK-like)"/>
    <property type="match status" value="1"/>
</dbReference>
<dbReference type="EMBL" id="CP090171">
    <property type="protein sequence ID" value="UJO21852.1"/>
    <property type="molecule type" value="Genomic_DNA"/>
</dbReference>
<dbReference type="GeneID" id="71989064"/>
<dbReference type="InterPro" id="IPR002575">
    <property type="entry name" value="Aminoglycoside_PTrfase"/>
</dbReference>
<organism evidence="2 3">
    <name type="scientific">Passalora fulva</name>
    <name type="common">Tomato leaf mold</name>
    <name type="synonym">Cladosporium fulvum</name>
    <dbReference type="NCBI Taxonomy" id="5499"/>
    <lineage>
        <taxon>Eukaryota</taxon>
        <taxon>Fungi</taxon>
        <taxon>Dikarya</taxon>
        <taxon>Ascomycota</taxon>
        <taxon>Pezizomycotina</taxon>
        <taxon>Dothideomycetes</taxon>
        <taxon>Dothideomycetidae</taxon>
        <taxon>Mycosphaerellales</taxon>
        <taxon>Mycosphaerellaceae</taxon>
        <taxon>Fulvia</taxon>
    </lineage>
</organism>
<sequence>MLGRLSPLRSLYVLRQILQHRSFTLSTQRLQRISSGDARVHDFAEAFEYISGRWLYNEHLRLSERRLKFNITALLDAGARSIGRVTSDVRSFRKLAEGGFNRVFELTMHDGVQQLTTASEVATMDLVRSHGVPVPKVLDYSTDAANSVAAEYILTEKVCGRSLGDVWFTMSDKERLKVLSAVVDNEAKLFAIDLPASGSIFYSEDLPRTMERVALPSNERSSKTLCVGPDISPKFWFAERSQLGIQRKPFAAVTEALQGAALKEIAWLETYGKPRFPRERMYRDITNFQKSQPEEHLESLRKYLQIAPSLVPKESWLSKPTLRHPDLNSNNIFVSDDYEVVSIIDWQHSRALPLFLHTGITHHFRNFGDSQSEALVKPELPADLDEMHDDRRGYELEKYRRRHVHFYYAGATATKYPRHFDASMHEGGLFRRRIDEHAAQPWEGNSIPLKADLIHLTQEWSQFAESQDGPPPCPLSFEAEEAERVLQGALKQEEADNKLEIVRNYMEAGSDGWSARMKAQVLENADNDEEREEVERYWMFDDFDEEE</sequence>
<dbReference type="AlphaFoldDB" id="A0A9Q8UTJ4"/>
<dbReference type="Gene3D" id="3.90.1200.10">
    <property type="match status" value="1"/>
</dbReference>
<dbReference type="Pfam" id="PF01636">
    <property type="entry name" value="APH"/>
    <property type="match status" value="1"/>
</dbReference>
<reference evidence="2" key="2">
    <citation type="journal article" date="2022" name="Microb. Genom.">
        <title>A chromosome-scale genome assembly of the tomato pathogen Cladosporium fulvum reveals a compartmentalized genome architecture and the presence of a dispensable chromosome.</title>
        <authorList>
            <person name="Zaccaron A.Z."/>
            <person name="Chen L.H."/>
            <person name="Samaras A."/>
            <person name="Stergiopoulos I."/>
        </authorList>
    </citation>
    <scope>NUCLEOTIDE SEQUENCE</scope>
    <source>
        <strain evidence="2">Race5_Kim</strain>
    </source>
</reference>
<feature type="domain" description="Aminoglycoside phosphotransferase" evidence="1">
    <location>
        <begin position="113"/>
        <end position="354"/>
    </location>
</feature>
<evidence type="ECO:0000313" key="2">
    <source>
        <dbReference type="EMBL" id="UJO21852.1"/>
    </source>
</evidence>
<reference evidence="2" key="1">
    <citation type="submission" date="2021-12" db="EMBL/GenBank/DDBJ databases">
        <authorList>
            <person name="Zaccaron A."/>
            <person name="Stergiopoulos I."/>
        </authorList>
    </citation>
    <scope>NUCLEOTIDE SEQUENCE</scope>
    <source>
        <strain evidence="2">Race5_Kim</strain>
    </source>
</reference>
<dbReference type="InterPro" id="IPR011009">
    <property type="entry name" value="Kinase-like_dom_sf"/>
</dbReference>
<keyword evidence="3" id="KW-1185">Reference proteome</keyword>
<dbReference type="PANTHER" id="PTHR36091">
    <property type="entry name" value="ALTERED INHERITANCE OF MITOCHONDRIA PROTEIN 9, MITOCHONDRIAL"/>
    <property type="match status" value="1"/>
</dbReference>